<dbReference type="OrthoDB" id="247748at2759"/>
<evidence type="ECO:0000256" key="1">
    <source>
        <dbReference type="SAM" id="Coils"/>
    </source>
</evidence>
<feature type="coiled-coil region" evidence="1">
    <location>
        <begin position="56"/>
        <end position="212"/>
    </location>
</feature>
<dbReference type="AlphaFoldDB" id="K2MVQ7"/>
<comment type="caution">
    <text evidence="3">The sequence shown here is derived from an EMBL/GenBank/DDBJ whole genome shotgun (WGS) entry which is preliminary data.</text>
</comment>
<feature type="compositionally biased region" description="Polar residues" evidence="2">
    <location>
        <begin position="405"/>
        <end position="417"/>
    </location>
</feature>
<organism evidence="3 4">
    <name type="scientific">Trypanosoma cruzi marinkellei</name>
    <dbReference type="NCBI Taxonomy" id="85056"/>
    <lineage>
        <taxon>Eukaryota</taxon>
        <taxon>Discoba</taxon>
        <taxon>Euglenozoa</taxon>
        <taxon>Kinetoplastea</taxon>
        <taxon>Metakinetoplastina</taxon>
        <taxon>Trypanosomatida</taxon>
        <taxon>Trypanosomatidae</taxon>
        <taxon>Trypanosoma</taxon>
        <taxon>Schizotrypanum</taxon>
    </lineage>
</organism>
<accession>K2MVQ7</accession>
<name>K2MVQ7_TRYCR</name>
<reference evidence="3 4" key="1">
    <citation type="journal article" date="2012" name="BMC Genomics">
        <title>Comparative genomic analysis of human infective Trypanosoma cruzi lineages with the bat-restricted subspecies T. cruzi marinkellei.</title>
        <authorList>
            <person name="Franzen O."/>
            <person name="Talavera-Lopez C."/>
            <person name="Ochaya S."/>
            <person name="Butler C.E."/>
            <person name="Messenger L.A."/>
            <person name="Lewis M.D."/>
            <person name="Llewellyn M.S."/>
            <person name="Marinkelle C.J."/>
            <person name="Tyler K.M."/>
            <person name="Miles M.A."/>
            <person name="Andersson B."/>
        </authorList>
    </citation>
    <scope>NUCLEOTIDE SEQUENCE [LARGE SCALE GENOMIC DNA]</scope>
    <source>
        <strain evidence="3 4">B7</strain>
    </source>
</reference>
<keyword evidence="1" id="KW-0175">Coiled coil</keyword>
<feature type="region of interest" description="Disordered" evidence="2">
    <location>
        <begin position="371"/>
        <end position="430"/>
    </location>
</feature>
<feature type="coiled-coil region" evidence="1">
    <location>
        <begin position="297"/>
        <end position="324"/>
    </location>
</feature>
<evidence type="ECO:0000256" key="2">
    <source>
        <dbReference type="SAM" id="MobiDB-lite"/>
    </source>
</evidence>
<evidence type="ECO:0000313" key="3">
    <source>
        <dbReference type="EMBL" id="EKF26476.1"/>
    </source>
</evidence>
<feature type="compositionally biased region" description="Polar residues" evidence="2">
    <location>
        <begin position="387"/>
        <end position="398"/>
    </location>
</feature>
<sequence>MLPAEKNYPALEYLDKLPPQEAIGVVVDVLARAGVETEASLASIIELSDQKDMQLVKLLEEAEGQLKQQEDMLEQAQELIETLQSEKMSLEEDGAALHDAVEVLQEKVVSLRTQHEERQREEMEVSAELQKHKSRLYELKQCLEREASLRNDAVKRTEEAQRSAEDAARQTTLLQEELQREKERQKSVEEEVLQLQRLLRVAKEEEEDATTRRQWQSEELRVAQTALQTSKEAFLRQKEKHEADQKTFVSIRCSEQEVLGQITTEEEAYKECVKEIETQRGIEAVMREELTILHAELLEAQKEKAKVQRSLQIMNEKLEAAKKALLCDEAMLDAIKENNNNNNNNTAATTLVTSSVPLSYPQRNLVEVLHPQSSNSKHDKSPAPLQVQLNKSPDSNVASLRHTKMSQLSKQENQYRMTRTPPRPCSNTAEVTFTPRGLQRQREEIRLEQSKFFVRNPQRKEEEKQQKDDVDVVVVPSATACLRNSSLLSPSVGRGQFIPLFVSLPSRQDGPL</sequence>
<protein>
    <submittedName>
        <fullName evidence="3">Uncharacterized protein</fullName>
    </submittedName>
</protein>
<proteinExistence type="predicted"/>
<keyword evidence="4" id="KW-1185">Reference proteome</keyword>
<dbReference type="Proteomes" id="UP000007350">
    <property type="component" value="Unassembled WGS sequence"/>
</dbReference>
<dbReference type="EMBL" id="AHKC01020586">
    <property type="protein sequence ID" value="EKF26476.1"/>
    <property type="molecule type" value="Genomic_DNA"/>
</dbReference>
<evidence type="ECO:0000313" key="4">
    <source>
        <dbReference type="Proteomes" id="UP000007350"/>
    </source>
</evidence>
<gene>
    <name evidence="3" type="ORF">MOQ_009825</name>
</gene>